<dbReference type="InterPro" id="IPR036928">
    <property type="entry name" value="AS_sf"/>
</dbReference>
<evidence type="ECO:0000313" key="2">
    <source>
        <dbReference type="EMBL" id="OLZ50058.1"/>
    </source>
</evidence>
<organism evidence="2 3">
    <name type="scientific">Amycolatopsis coloradensis</name>
    <dbReference type="NCBI Taxonomy" id="76021"/>
    <lineage>
        <taxon>Bacteria</taxon>
        <taxon>Bacillati</taxon>
        <taxon>Actinomycetota</taxon>
        <taxon>Actinomycetes</taxon>
        <taxon>Pseudonocardiales</taxon>
        <taxon>Pseudonocardiaceae</taxon>
        <taxon>Amycolatopsis</taxon>
    </lineage>
</organism>
<protein>
    <recommendedName>
        <fullName evidence="1">Amidase domain-containing protein</fullName>
    </recommendedName>
</protein>
<accession>A0A1R0KR02</accession>
<dbReference type="InterPro" id="IPR020556">
    <property type="entry name" value="Amidase_CS"/>
</dbReference>
<dbReference type="EMBL" id="MQUQ01000011">
    <property type="protein sequence ID" value="OLZ50058.1"/>
    <property type="molecule type" value="Genomic_DNA"/>
</dbReference>
<reference evidence="2 3" key="1">
    <citation type="submission" date="2016-01" db="EMBL/GenBank/DDBJ databases">
        <title>Amycolatopsis coloradensis genome sequencing and assembly.</title>
        <authorList>
            <person name="Mayilraj S."/>
        </authorList>
    </citation>
    <scope>NUCLEOTIDE SEQUENCE [LARGE SCALE GENOMIC DNA]</scope>
    <source>
        <strain evidence="2 3">DSM 44225</strain>
    </source>
</reference>
<dbReference type="OrthoDB" id="182039at2"/>
<dbReference type="InterPro" id="IPR000120">
    <property type="entry name" value="Amidase"/>
</dbReference>
<proteinExistence type="predicted"/>
<dbReference type="PROSITE" id="PS00571">
    <property type="entry name" value="AMIDASES"/>
    <property type="match status" value="1"/>
</dbReference>
<dbReference type="InterPro" id="IPR023631">
    <property type="entry name" value="Amidase_dom"/>
</dbReference>
<feature type="domain" description="Amidase" evidence="1">
    <location>
        <begin position="24"/>
        <end position="429"/>
    </location>
</feature>
<evidence type="ECO:0000313" key="3">
    <source>
        <dbReference type="Proteomes" id="UP000187486"/>
    </source>
</evidence>
<dbReference type="GO" id="GO:0003824">
    <property type="term" value="F:catalytic activity"/>
    <property type="evidence" value="ECO:0007669"/>
    <property type="project" value="InterPro"/>
</dbReference>
<evidence type="ECO:0000259" key="1">
    <source>
        <dbReference type="Pfam" id="PF01425"/>
    </source>
</evidence>
<dbReference type="SUPFAM" id="SSF75304">
    <property type="entry name" value="Amidase signature (AS) enzymes"/>
    <property type="match status" value="1"/>
</dbReference>
<dbReference type="STRING" id="76021.BS329_20750"/>
<sequence length="511" mass="53235">MSDPAWTVAGLGRALRAGSLTSVEIVRRLLDRADKQDPVLGVYRTRFDGSALAAAVAADAELAAGHDRGPLHGIPVGIKDLITTREGPTTAQSVVGHRWHSVRSDAAVVTWLREAGAVLLGKVATMEFGVGGPVGQSCFRSPRNPWHTGHWTGGSSSGTGSGVAAGFFPGGLGTDTAGSIRGPAAYCGITGLKPTFGLVPVSGCVELAPSYDTVGPMARTAEDCALLLDALTGRHHHAGLTGHLSGITVGVDSLGGRGKAAAPATLTALEAAVEVLREAGATVRRIDVPWYEELTTATVLGFVAEGFAEHRTGLRRHWRSYGPQTRLALATGALLSSGDYEQVHRVRQAGRNAMNGLFGEVDLVVTPTAAGPAPALADLPGHRTIDALYTPIWNATGNPALSLPMGFTDTGLPLGLQIVGRHHAEARVLDAGHAFQTRSDWHLRIPAPAMDDMPEPVPVWSDTTVADGPVPALVKAAGLPATMAEIQVLAARYPELATRLAALYRVPSRPA</sequence>
<name>A0A1R0KR02_9PSEU</name>
<dbReference type="PANTHER" id="PTHR11895">
    <property type="entry name" value="TRANSAMIDASE"/>
    <property type="match status" value="1"/>
</dbReference>
<comment type="caution">
    <text evidence="2">The sequence shown here is derived from an EMBL/GenBank/DDBJ whole genome shotgun (WGS) entry which is preliminary data.</text>
</comment>
<dbReference type="AlphaFoldDB" id="A0A1R0KR02"/>
<gene>
    <name evidence="2" type="ORF">BS329_20750</name>
</gene>
<dbReference type="Gene3D" id="3.90.1300.10">
    <property type="entry name" value="Amidase signature (AS) domain"/>
    <property type="match status" value="1"/>
</dbReference>
<keyword evidence="3" id="KW-1185">Reference proteome</keyword>
<dbReference type="Proteomes" id="UP000187486">
    <property type="component" value="Unassembled WGS sequence"/>
</dbReference>
<dbReference type="RefSeq" id="WP_076162908.1">
    <property type="nucleotide sequence ID" value="NZ_JBEZVB010000014.1"/>
</dbReference>
<dbReference type="PANTHER" id="PTHR11895:SF176">
    <property type="entry name" value="AMIDASE AMID-RELATED"/>
    <property type="match status" value="1"/>
</dbReference>
<dbReference type="Pfam" id="PF01425">
    <property type="entry name" value="Amidase"/>
    <property type="match status" value="1"/>
</dbReference>